<proteinExistence type="predicted"/>
<geneLocation type="plasmid" evidence="1">
    <name>pW09308-HI3</name>
</geneLocation>
<organism evidence="1">
    <name type="scientific">Klebsiella pneumoniae</name>
    <dbReference type="NCBI Taxonomy" id="573"/>
    <lineage>
        <taxon>Bacteria</taxon>
        <taxon>Pseudomonadati</taxon>
        <taxon>Pseudomonadota</taxon>
        <taxon>Gammaproteobacteria</taxon>
        <taxon>Enterobacterales</taxon>
        <taxon>Enterobacteriaceae</taxon>
        <taxon>Klebsiella/Raoultella group</taxon>
        <taxon>Klebsiella</taxon>
        <taxon>Klebsiella pneumoniae complex</taxon>
    </lineage>
</organism>
<protein>
    <submittedName>
        <fullName evidence="1">Uncharacterized protein</fullName>
    </submittedName>
</protein>
<sequence>MKKVTFFLFTAKILHMIHLWQGLQEPDFGVYVKKIFSVVCRGS</sequence>
<keyword evidence="1" id="KW-0614">Plasmid</keyword>
<dbReference type="EMBL" id="MW013145">
    <property type="protein sequence ID" value="QVQ58385.1"/>
    <property type="molecule type" value="Genomic_DNA"/>
</dbReference>
<evidence type="ECO:0000313" key="1">
    <source>
        <dbReference type="EMBL" id="QVQ58385.1"/>
    </source>
</evidence>
<dbReference type="AlphaFoldDB" id="A0A8E6P0C9"/>
<name>A0A8E6P0C9_KLEPN</name>
<reference evidence="1" key="1">
    <citation type="submission" date="2020-09" db="EMBL/GenBank/DDBJ databases">
        <authorList>
            <person name="Zhou D."/>
            <person name="Wang L."/>
        </authorList>
    </citation>
    <scope>NUCLEOTIDE SEQUENCE</scope>
    <source>
        <plasmid evidence="1">pW09308-HI3</plasmid>
    </source>
</reference>
<accession>A0A8E6P0C9</accession>